<dbReference type="PANTHER" id="PTHR24346:SF51">
    <property type="entry name" value="PAS DOMAIN-CONTAINING SERINE_THREONINE-PROTEIN KINASE"/>
    <property type="match status" value="1"/>
</dbReference>
<feature type="compositionally biased region" description="Low complexity" evidence="3">
    <location>
        <begin position="190"/>
        <end position="205"/>
    </location>
</feature>
<comment type="caution">
    <text evidence="5">The sequence shown here is derived from an EMBL/GenBank/DDBJ whole genome shotgun (WGS) entry which is preliminary data.</text>
</comment>
<dbReference type="AlphaFoldDB" id="A0A9W8CWN6"/>
<feature type="compositionally biased region" description="Basic and acidic residues" evidence="3">
    <location>
        <begin position="385"/>
        <end position="397"/>
    </location>
</feature>
<keyword evidence="6" id="KW-1185">Reference proteome</keyword>
<feature type="domain" description="Protein kinase" evidence="4">
    <location>
        <begin position="435"/>
        <end position="731"/>
    </location>
</feature>
<dbReference type="GO" id="GO:0005634">
    <property type="term" value="C:nucleus"/>
    <property type="evidence" value="ECO:0007669"/>
    <property type="project" value="TreeGrafter"/>
</dbReference>
<dbReference type="PANTHER" id="PTHR24346">
    <property type="entry name" value="MAP/MICROTUBULE AFFINITY-REGULATING KINASE"/>
    <property type="match status" value="1"/>
</dbReference>
<feature type="compositionally biased region" description="Low complexity" evidence="3">
    <location>
        <begin position="460"/>
        <end position="471"/>
    </location>
</feature>
<reference evidence="5" key="1">
    <citation type="submission" date="2022-07" db="EMBL/GenBank/DDBJ databases">
        <title>Phylogenomic reconstructions and comparative analyses of Kickxellomycotina fungi.</title>
        <authorList>
            <person name="Reynolds N.K."/>
            <person name="Stajich J.E."/>
            <person name="Barry K."/>
            <person name="Grigoriev I.V."/>
            <person name="Crous P."/>
            <person name="Smith M.E."/>
        </authorList>
    </citation>
    <scope>NUCLEOTIDE SEQUENCE</scope>
    <source>
        <strain evidence="5">BCRC 34381</strain>
    </source>
</reference>
<keyword evidence="5" id="KW-0723">Serine/threonine-protein kinase</keyword>
<feature type="region of interest" description="Disordered" evidence="3">
    <location>
        <begin position="1"/>
        <end position="125"/>
    </location>
</feature>
<feature type="region of interest" description="Disordered" evidence="3">
    <location>
        <begin position="305"/>
        <end position="338"/>
    </location>
</feature>
<dbReference type="PROSITE" id="PS50011">
    <property type="entry name" value="PROTEIN_KINASE_DOM"/>
    <property type="match status" value="1"/>
</dbReference>
<feature type="compositionally biased region" description="Polar residues" evidence="3">
    <location>
        <begin position="180"/>
        <end position="189"/>
    </location>
</feature>
<keyword evidence="5" id="KW-0808">Transferase</keyword>
<feature type="compositionally biased region" description="Low complexity" evidence="3">
    <location>
        <begin position="30"/>
        <end position="46"/>
    </location>
</feature>
<evidence type="ECO:0000256" key="3">
    <source>
        <dbReference type="SAM" id="MobiDB-lite"/>
    </source>
</evidence>
<dbReference type="InterPro" id="IPR011009">
    <property type="entry name" value="Kinase-like_dom_sf"/>
</dbReference>
<evidence type="ECO:0000313" key="5">
    <source>
        <dbReference type="EMBL" id="KAJ1732181.1"/>
    </source>
</evidence>
<keyword evidence="1" id="KW-0547">Nucleotide-binding</keyword>
<organism evidence="5 6">
    <name type="scientific">Coemansia biformis</name>
    <dbReference type="NCBI Taxonomy" id="1286918"/>
    <lineage>
        <taxon>Eukaryota</taxon>
        <taxon>Fungi</taxon>
        <taxon>Fungi incertae sedis</taxon>
        <taxon>Zoopagomycota</taxon>
        <taxon>Kickxellomycotina</taxon>
        <taxon>Kickxellomycetes</taxon>
        <taxon>Kickxellales</taxon>
        <taxon>Kickxellaceae</taxon>
        <taxon>Coemansia</taxon>
    </lineage>
</organism>
<dbReference type="PROSITE" id="PS00108">
    <property type="entry name" value="PROTEIN_KINASE_ST"/>
    <property type="match status" value="1"/>
</dbReference>
<feature type="region of interest" description="Disordered" evidence="3">
    <location>
        <begin position="147"/>
        <end position="214"/>
    </location>
</feature>
<dbReference type="GO" id="GO:0035556">
    <property type="term" value="P:intracellular signal transduction"/>
    <property type="evidence" value="ECO:0007669"/>
    <property type="project" value="TreeGrafter"/>
</dbReference>
<dbReference type="Pfam" id="PF00069">
    <property type="entry name" value="Pkinase"/>
    <property type="match status" value="1"/>
</dbReference>
<dbReference type="Gene3D" id="1.10.510.10">
    <property type="entry name" value="Transferase(Phosphotransferase) domain 1"/>
    <property type="match status" value="1"/>
</dbReference>
<evidence type="ECO:0000313" key="6">
    <source>
        <dbReference type="Proteomes" id="UP001143981"/>
    </source>
</evidence>
<dbReference type="GO" id="GO:0045719">
    <property type="term" value="P:negative regulation of glycogen biosynthetic process"/>
    <property type="evidence" value="ECO:0007669"/>
    <property type="project" value="TreeGrafter"/>
</dbReference>
<dbReference type="InterPro" id="IPR000719">
    <property type="entry name" value="Prot_kinase_dom"/>
</dbReference>
<evidence type="ECO:0000259" key="4">
    <source>
        <dbReference type="PROSITE" id="PS50011"/>
    </source>
</evidence>
<keyword evidence="5" id="KW-0418">Kinase</keyword>
<evidence type="ECO:0000256" key="1">
    <source>
        <dbReference type="ARBA" id="ARBA00022741"/>
    </source>
</evidence>
<dbReference type="GO" id="GO:0005829">
    <property type="term" value="C:cytosol"/>
    <property type="evidence" value="ECO:0007669"/>
    <property type="project" value="TreeGrafter"/>
</dbReference>
<dbReference type="GO" id="GO:0004674">
    <property type="term" value="F:protein serine/threonine kinase activity"/>
    <property type="evidence" value="ECO:0007669"/>
    <property type="project" value="UniProtKB-KW"/>
</dbReference>
<dbReference type="Proteomes" id="UP001143981">
    <property type="component" value="Unassembled WGS sequence"/>
</dbReference>
<dbReference type="SMART" id="SM00220">
    <property type="entry name" value="S_TKc"/>
    <property type="match status" value="1"/>
</dbReference>
<feature type="region of interest" description="Disordered" evidence="3">
    <location>
        <begin position="458"/>
        <end position="479"/>
    </location>
</feature>
<accession>A0A9W8CWN6</accession>
<proteinExistence type="predicted"/>
<name>A0A9W8CWN6_9FUNG</name>
<dbReference type="GO" id="GO:0005524">
    <property type="term" value="F:ATP binding"/>
    <property type="evidence" value="ECO:0007669"/>
    <property type="project" value="UniProtKB-KW"/>
</dbReference>
<dbReference type="SUPFAM" id="SSF56112">
    <property type="entry name" value="Protein kinase-like (PK-like)"/>
    <property type="match status" value="1"/>
</dbReference>
<feature type="region of interest" description="Disordered" evidence="3">
    <location>
        <begin position="379"/>
        <end position="411"/>
    </location>
</feature>
<evidence type="ECO:0000256" key="2">
    <source>
        <dbReference type="ARBA" id="ARBA00022840"/>
    </source>
</evidence>
<feature type="compositionally biased region" description="Polar residues" evidence="3">
    <location>
        <begin position="402"/>
        <end position="411"/>
    </location>
</feature>
<dbReference type="InterPro" id="IPR008271">
    <property type="entry name" value="Ser/Thr_kinase_AS"/>
</dbReference>
<protein>
    <submittedName>
        <fullName evidence="5">Serine/threonine protein kinase</fullName>
    </submittedName>
</protein>
<dbReference type="EMBL" id="JANBOI010000250">
    <property type="protein sequence ID" value="KAJ1732181.1"/>
    <property type="molecule type" value="Genomic_DNA"/>
</dbReference>
<dbReference type="OrthoDB" id="6513151at2759"/>
<keyword evidence="2" id="KW-0067">ATP-binding</keyword>
<sequence length="753" mass="80555">MPGAEQLLPSAEQPHTPTLLAADSPKVAGLPPLRQLQQKQQQQHHLPPLPPSPAAGNGVSAPPRHVRHASLKIRTDSASHDVSLPQPPKTAGIRPQASFTGHAQSPAPLPLPAAVGGAPKTAAGGASPIVIKRTTSFSQRIHNLLHREKSQKHSPGATGAHPSPAGGSGCETPTIAYRTPTIQTQSTGTSANPSAAASANNSPPAGISPHASSANMTSDCLAAAPAAAAAAAAAADGAYRAQRSFEPVPVDKVFAVSDTNLRSVNRHNRQLQQVIQYGPPAAPHAATPRGPAPFAVDEITHAMGRAGIEPSPAPSRRASGHSMSREPSQNTLHRPPSTADVDTAAAVAGTPHAASADRRGAVEPASALAGTTLTARPAAINTAVKPDRLAAGPKRELMPSPMSGTPSDSCPATSLLHKKPGPVYSTHKASLNQFGRQTKVIGTGTGGTVRLLQGVDVSARPPSLRSGPPSSHHGDEPSVYVPSQHKLFAVKEFRKRRAEETPRAYMKKVTSEFCIGSSVHHENVIETLDLIFEGDRVYEIMEYCPHDLFTFVVNANMGLEETFCWFKQVCQGVQYLHRIGIAHRDLKLENCLLTDRGVVKIIDFGCATVFKTPFQKEPSQVVGVCGSDPYIAPEVLMSRRQIAYYAQVADIWSVGIMYMCMTLLKFPWRIADTETDRSYGSYIREWPRGREKLFAQLPKLRHDGKSVIEGMVYPDAKGRLTMDQVMESEWMKEIDSCHAGYAAKAHLHHMKVT</sequence>
<feature type="compositionally biased region" description="Polar residues" evidence="3">
    <location>
        <begin position="321"/>
        <end position="332"/>
    </location>
</feature>
<gene>
    <name evidence="5" type="primary">HRK1</name>
    <name evidence="5" type="ORF">LPJ61_002167</name>
</gene>